<sequence length="222" mass="25685">MAQHQLPLGDQPVALNPNSLDGLPMELIFWISDFLSPNDVLCLSMCNHRLFMAIQYKTTLPRLMGSEKLALLHRIERDLPHHFLCYCCVILHKFEGPEIFGLTGMRVMSRCRLPCVVNYLWREDELQMQINHFSPHTDYCLSFLHLQLAMKRFYHGPRCGITTELLSHVEIKEHAKSTTLYSIEAQVCTEPVGLYLRIQDIMLTEDQSTHLFEPTIMSILPS</sequence>
<dbReference type="RefSeq" id="XP_016603345.1">
    <property type="nucleotide sequence ID" value="XM_016741643.1"/>
</dbReference>
<dbReference type="PROSITE" id="PS50181">
    <property type="entry name" value="FBOX"/>
    <property type="match status" value="1"/>
</dbReference>
<accession>A0A0A2KES0</accession>
<protein>
    <recommendedName>
        <fullName evidence="1">F-box domain-containing protein</fullName>
    </recommendedName>
</protein>
<dbReference type="EMBL" id="JQFZ01000018">
    <property type="protein sequence ID" value="KGO62845.1"/>
    <property type="molecule type" value="Genomic_DNA"/>
</dbReference>
<dbReference type="HOGENOM" id="CLU_1245751_0_0_1"/>
<dbReference type="SUPFAM" id="SSF81383">
    <property type="entry name" value="F-box domain"/>
    <property type="match status" value="1"/>
</dbReference>
<dbReference type="InterPro" id="IPR036047">
    <property type="entry name" value="F-box-like_dom_sf"/>
</dbReference>
<dbReference type="STRING" id="27334.A0A0A2KES0"/>
<dbReference type="AlphaFoldDB" id="A0A0A2KES0"/>
<dbReference type="Proteomes" id="UP000030143">
    <property type="component" value="Unassembled WGS sequence"/>
</dbReference>
<comment type="caution">
    <text evidence="2">The sequence shown here is derived from an EMBL/GenBank/DDBJ whole genome shotgun (WGS) entry which is preliminary data.</text>
</comment>
<proteinExistence type="predicted"/>
<feature type="domain" description="F-box" evidence="1">
    <location>
        <begin position="17"/>
        <end position="63"/>
    </location>
</feature>
<evidence type="ECO:0000313" key="2">
    <source>
        <dbReference type="EMBL" id="KGO62845.1"/>
    </source>
</evidence>
<organism evidence="2 3">
    <name type="scientific">Penicillium expansum</name>
    <name type="common">Blue mold rot fungus</name>
    <dbReference type="NCBI Taxonomy" id="27334"/>
    <lineage>
        <taxon>Eukaryota</taxon>
        <taxon>Fungi</taxon>
        <taxon>Dikarya</taxon>
        <taxon>Ascomycota</taxon>
        <taxon>Pezizomycotina</taxon>
        <taxon>Eurotiomycetes</taxon>
        <taxon>Eurotiomycetidae</taxon>
        <taxon>Eurotiales</taxon>
        <taxon>Aspergillaceae</taxon>
        <taxon>Penicillium</taxon>
    </lineage>
</organism>
<keyword evidence="3" id="KW-1185">Reference proteome</keyword>
<dbReference type="InterPro" id="IPR001810">
    <property type="entry name" value="F-box_dom"/>
</dbReference>
<evidence type="ECO:0000313" key="3">
    <source>
        <dbReference type="Proteomes" id="UP000030143"/>
    </source>
</evidence>
<name>A0A0A2KES0_PENEN</name>
<dbReference type="GeneID" id="27677062"/>
<gene>
    <name evidence="2" type="ORF">PEX2_043680</name>
</gene>
<dbReference type="VEuPathDB" id="FungiDB:PEXP_016460"/>
<evidence type="ECO:0000259" key="1">
    <source>
        <dbReference type="PROSITE" id="PS50181"/>
    </source>
</evidence>
<reference evidence="2 3" key="1">
    <citation type="journal article" date="2015" name="Mol. Plant Microbe Interact.">
        <title>Genome, transcriptome, and functional analyses of Penicillium expansum provide new insights into secondary metabolism and pathogenicity.</title>
        <authorList>
            <person name="Ballester A.R."/>
            <person name="Marcet-Houben M."/>
            <person name="Levin E."/>
            <person name="Sela N."/>
            <person name="Selma-Lazaro C."/>
            <person name="Carmona L."/>
            <person name="Wisniewski M."/>
            <person name="Droby S."/>
            <person name="Gonzalez-Candelas L."/>
            <person name="Gabaldon T."/>
        </authorList>
    </citation>
    <scope>NUCLEOTIDE SEQUENCE [LARGE SCALE GENOMIC DNA]</scope>
    <source>
        <strain evidence="2 3">MD-8</strain>
    </source>
</reference>